<feature type="transmembrane region" description="Helical" evidence="5">
    <location>
        <begin position="336"/>
        <end position="358"/>
    </location>
</feature>
<gene>
    <name evidence="6" type="ORF">O4N78_13440</name>
</gene>
<evidence type="ECO:0000313" key="6">
    <source>
        <dbReference type="EMBL" id="MDE1204553.1"/>
    </source>
</evidence>
<sequence>MAKESPKTPIQVHGGEKELTRRLGLMSAIVLGVGTTVGSGIFTSVGGVAGTAGTAVMTILAFLIGGLIMIPQNLCYTELMTAYPEDGLFIVYFREAGWNFLSFFGGWSCFWATDPVGIAITALTVGNYLAYFTGWEPGMVRAVAIGMIIVFTALHMIRMDAGAKFQNIITAVKIVPFILLVVVGLFCVTGSNYSAPAVEGVSPGVMSLLLGIAATTWSYDGMQTCGTMAGEIKNPHKNIPIALIGTVLLVTLLYTGLSTACVGLCDVSTLAASGAPVATAFEAVPFIGKASGTIAAFLAIIVVTGSLSSLIMFQARVEYKCATEGYWWKSWGKVHPVWKTPYVSMLWQSGFAIVLVFATTLQTLLGYFTLICLIRNVLCFCTWFKVRKKSNYHPTWRMPGGAFMAVLAIVPTVILVVTTFIDTPLFSTIAAVLAIGTAIPFYFYFKKVNADLIAEKKAEHDALERAMEEAARGEAKN</sequence>
<feature type="transmembrane region" description="Helical" evidence="5">
    <location>
        <begin position="426"/>
        <end position="445"/>
    </location>
</feature>
<dbReference type="Gene3D" id="1.20.1740.10">
    <property type="entry name" value="Amino acid/polyamine transporter I"/>
    <property type="match status" value="1"/>
</dbReference>
<feature type="transmembrane region" description="Helical" evidence="5">
    <location>
        <begin position="294"/>
        <end position="315"/>
    </location>
</feature>
<keyword evidence="4 5" id="KW-0472">Membrane</keyword>
<comment type="subcellular location">
    <subcellularLocation>
        <location evidence="1">Membrane</location>
        <topology evidence="1">Multi-pass membrane protein</topology>
    </subcellularLocation>
</comment>
<dbReference type="GO" id="GO:0015179">
    <property type="term" value="F:L-amino acid transmembrane transporter activity"/>
    <property type="evidence" value="ECO:0007669"/>
    <property type="project" value="TreeGrafter"/>
</dbReference>
<feature type="transmembrane region" description="Helical" evidence="5">
    <location>
        <begin position="398"/>
        <end position="420"/>
    </location>
</feature>
<feature type="transmembrane region" description="Helical" evidence="5">
    <location>
        <begin position="201"/>
        <end position="219"/>
    </location>
</feature>
<feature type="transmembrane region" description="Helical" evidence="5">
    <location>
        <begin position="48"/>
        <end position="70"/>
    </location>
</feature>
<dbReference type="AlphaFoldDB" id="A0AAW6K2T6"/>
<dbReference type="PANTHER" id="PTHR11785:SF512">
    <property type="entry name" value="SOBREMESA, ISOFORM B"/>
    <property type="match status" value="1"/>
</dbReference>
<organism evidence="6 7">
    <name type="scientific">Mediterraneibacter gnavus</name>
    <name type="common">Ruminococcus gnavus</name>
    <dbReference type="NCBI Taxonomy" id="33038"/>
    <lineage>
        <taxon>Bacteria</taxon>
        <taxon>Bacillati</taxon>
        <taxon>Bacillota</taxon>
        <taxon>Clostridia</taxon>
        <taxon>Lachnospirales</taxon>
        <taxon>Lachnospiraceae</taxon>
        <taxon>Mediterraneibacter</taxon>
    </lineage>
</organism>
<dbReference type="Proteomes" id="UP001149331">
    <property type="component" value="Unassembled WGS sequence"/>
</dbReference>
<feature type="transmembrane region" description="Helical" evidence="5">
    <location>
        <begin position="364"/>
        <end position="386"/>
    </location>
</feature>
<feature type="transmembrane region" description="Helical" evidence="5">
    <location>
        <begin position="138"/>
        <end position="157"/>
    </location>
</feature>
<dbReference type="InterPro" id="IPR050598">
    <property type="entry name" value="AminoAcid_Transporter"/>
</dbReference>
<evidence type="ECO:0000256" key="3">
    <source>
        <dbReference type="ARBA" id="ARBA00022989"/>
    </source>
</evidence>
<protein>
    <submittedName>
        <fullName evidence="6">Amino acid permease</fullName>
    </submittedName>
</protein>
<evidence type="ECO:0000313" key="7">
    <source>
        <dbReference type="Proteomes" id="UP001149331"/>
    </source>
</evidence>
<reference evidence="6" key="1">
    <citation type="submission" date="2022-12" db="EMBL/GenBank/DDBJ databases">
        <title>Genome of R. gnavus strain RSHDN_120.</title>
        <authorList>
            <person name="Abdugheni R."/>
        </authorList>
    </citation>
    <scope>NUCLEOTIDE SEQUENCE</scope>
    <source>
        <strain evidence="6">RSHDN_120</strain>
    </source>
</reference>
<evidence type="ECO:0000256" key="4">
    <source>
        <dbReference type="ARBA" id="ARBA00023136"/>
    </source>
</evidence>
<dbReference type="PIRSF" id="PIRSF006060">
    <property type="entry name" value="AA_transporter"/>
    <property type="match status" value="1"/>
</dbReference>
<name>A0AAW6K2T6_MEDGN</name>
<keyword evidence="2 5" id="KW-0812">Transmembrane</keyword>
<dbReference type="EMBL" id="JAPZEG010000017">
    <property type="protein sequence ID" value="MDE1204553.1"/>
    <property type="molecule type" value="Genomic_DNA"/>
</dbReference>
<dbReference type="Pfam" id="PF13520">
    <property type="entry name" value="AA_permease_2"/>
    <property type="match status" value="1"/>
</dbReference>
<evidence type="ECO:0000256" key="2">
    <source>
        <dbReference type="ARBA" id="ARBA00022692"/>
    </source>
</evidence>
<evidence type="ECO:0000256" key="1">
    <source>
        <dbReference type="ARBA" id="ARBA00004141"/>
    </source>
</evidence>
<dbReference type="InterPro" id="IPR002293">
    <property type="entry name" value="AA/rel_permease1"/>
</dbReference>
<accession>A0AAW6K2T6</accession>
<feature type="transmembrane region" description="Helical" evidence="5">
    <location>
        <begin position="239"/>
        <end position="257"/>
    </location>
</feature>
<feature type="transmembrane region" description="Helical" evidence="5">
    <location>
        <begin position="169"/>
        <end position="195"/>
    </location>
</feature>
<dbReference type="GO" id="GO:0016020">
    <property type="term" value="C:membrane"/>
    <property type="evidence" value="ECO:0007669"/>
    <property type="project" value="UniProtKB-SubCell"/>
</dbReference>
<comment type="caution">
    <text evidence="6">The sequence shown here is derived from an EMBL/GenBank/DDBJ whole genome shotgun (WGS) entry which is preliminary data.</text>
</comment>
<evidence type="ECO:0000256" key="5">
    <source>
        <dbReference type="SAM" id="Phobius"/>
    </source>
</evidence>
<keyword evidence="3 5" id="KW-1133">Transmembrane helix</keyword>
<dbReference type="PANTHER" id="PTHR11785">
    <property type="entry name" value="AMINO ACID TRANSPORTER"/>
    <property type="match status" value="1"/>
</dbReference>
<feature type="transmembrane region" description="Helical" evidence="5">
    <location>
        <begin position="23"/>
        <end position="42"/>
    </location>
</feature>
<proteinExistence type="predicted"/>
<feature type="transmembrane region" description="Helical" evidence="5">
    <location>
        <begin position="109"/>
        <end position="132"/>
    </location>
</feature>
<dbReference type="RefSeq" id="WP_055168614.1">
    <property type="nucleotide sequence ID" value="NZ_CAXSNP010000009.1"/>
</dbReference>